<accession>A0ABR1ITY2</accession>
<dbReference type="InterPro" id="IPR012677">
    <property type="entry name" value="Nucleotide-bd_a/b_plait_sf"/>
</dbReference>
<dbReference type="SMART" id="SM00360">
    <property type="entry name" value="RRM"/>
    <property type="match status" value="3"/>
</dbReference>
<name>A0ABR1ITY2_9AGAR</name>
<evidence type="ECO:0000256" key="1">
    <source>
        <dbReference type="ARBA" id="ARBA00022884"/>
    </source>
</evidence>
<comment type="caution">
    <text evidence="5">The sequence shown here is derived from an EMBL/GenBank/DDBJ whole genome shotgun (WGS) entry which is preliminary data.</text>
</comment>
<dbReference type="Pfam" id="PF00076">
    <property type="entry name" value="RRM_1"/>
    <property type="match status" value="2"/>
</dbReference>
<organism evidence="5 6">
    <name type="scientific">Marasmiellus scandens</name>
    <dbReference type="NCBI Taxonomy" id="2682957"/>
    <lineage>
        <taxon>Eukaryota</taxon>
        <taxon>Fungi</taxon>
        <taxon>Dikarya</taxon>
        <taxon>Basidiomycota</taxon>
        <taxon>Agaricomycotina</taxon>
        <taxon>Agaricomycetes</taxon>
        <taxon>Agaricomycetidae</taxon>
        <taxon>Agaricales</taxon>
        <taxon>Marasmiineae</taxon>
        <taxon>Omphalotaceae</taxon>
        <taxon>Marasmiellus</taxon>
    </lineage>
</organism>
<feature type="region of interest" description="Disordered" evidence="3">
    <location>
        <begin position="335"/>
        <end position="386"/>
    </location>
</feature>
<dbReference type="SUPFAM" id="SSF54928">
    <property type="entry name" value="RNA-binding domain, RBD"/>
    <property type="match status" value="2"/>
</dbReference>
<keyword evidence="6" id="KW-1185">Reference proteome</keyword>
<reference evidence="5 6" key="1">
    <citation type="submission" date="2024-01" db="EMBL/GenBank/DDBJ databases">
        <title>A draft genome for the cacao thread blight pathogen Marasmiellus scandens.</title>
        <authorList>
            <person name="Baruah I.K."/>
            <person name="Leung J."/>
            <person name="Bukari Y."/>
            <person name="Amoako-Attah I."/>
            <person name="Meinhardt L.W."/>
            <person name="Bailey B.A."/>
            <person name="Cohen S.P."/>
        </authorList>
    </citation>
    <scope>NUCLEOTIDE SEQUENCE [LARGE SCALE GENOMIC DNA]</scope>
    <source>
        <strain evidence="5 6">GH-19</strain>
    </source>
</reference>
<dbReference type="CDD" id="cd00590">
    <property type="entry name" value="RRM_SF"/>
    <property type="match status" value="3"/>
</dbReference>
<dbReference type="PROSITE" id="PS50102">
    <property type="entry name" value="RRM"/>
    <property type="match status" value="2"/>
</dbReference>
<feature type="domain" description="RRM" evidence="4">
    <location>
        <begin position="106"/>
        <end position="183"/>
    </location>
</feature>
<evidence type="ECO:0000259" key="4">
    <source>
        <dbReference type="PROSITE" id="PS50102"/>
    </source>
</evidence>
<dbReference type="Proteomes" id="UP001498398">
    <property type="component" value="Unassembled WGS sequence"/>
</dbReference>
<evidence type="ECO:0000313" key="6">
    <source>
        <dbReference type="Proteomes" id="UP001498398"/>
    </source>
</evidence>
<feature type="domain" description="RRM" evidence="4">
    <location>
        <begin position="240"/>
        <end position="319"/>
    </location>
</feature>
<sequence>MSPPRKHFQPLCDSNTTTNTVRIVNLPNHVNRREVIGLFDTLIGEIRNTTDFRDAIGTHIEITFASHDAAKKALCMSGYTIGGCSLNVTAVVDAEEPSTKRPDIRRNLYVLGIPFDLSKSEFSAVFSRYGTVAHCVILATVDNASRRRGFVVMSNHEEARRAMMALTRTQIKGHTIDISWSIVQRSDGFLDGGDRSLLFDSSFTDGMSSSYGQDEGQAGLPVELPRLPNHAFTLTFTPSVTILVTNLPFILFSSTSDLEPLLRPFGKITKLEMIALPSPQETTSALVEYTALEDAKDAKESLQGQCYANYRVNAEYVCPTSASIISQVSTPELSNYDGKFRGSERSSSRSSYSTGPGHPCSHRPKSSNALPPRKRPLQDVSNASHYHMPKPQHQYYYAQPPCHPASRSSSVTSRCNDDTAQCLDHSIQYSYPAKFDSNPYKMQNRVVFPH</sequence>
<dbReference type="InterPro" id="IPR000504">
    <property type="entry name" value="RRM_dom"/>
</dbReference>
<dbReference type="PANTHER" id="PTHR48025">
    <property type="entry name" value="OS02G0815200 PROTEIN"/>
    <property type="match status" value="1"/>
</dbReference>
<protein>
    <recommendedName>
        <fullName evidence="4">RRM domain-containing protein</fullName>
    </recommendedName>
</protein>
<evidence type="ECO:0000313" key="5">
    <source>
        <dbReference type="EMBL" id="KAK7441024.1"/>
    </source>
</evidence>
<evidence type="ECO:0000256" key="2">
    <source>
        <dbReference type="PROSITE-ProRule" id="PRU00176"/>
    </source>
</evidence>
<keyword evidence="1 2" id="KW-0694">RNA-binding</keyword>
<dbReference type="EMBL" id="JBANRG010000065">
    <property type="protein sequence ID" value="KAK7441024.1"/>
    <property type="molecule type" value="Genomic_DNA"/>
</dbReference>
<proteinExistence type="predicted"/>
<dbReference type="InterPro" id="IPR050502">
    <property type="entry name" value="Euk_RNA-bind_prot"/>
</dbReference>
<dbReference type="InterPro" id="IPR035979">
    <property type="entry name" value="RBD_domain_sf"/>
</dbReference>
<gene>
    <name evidence="5" type="ORF">VKT23_016805</name>
</gene>
<dbReference type="PANTHER" id="PTHR48025:SF1">
    <property type="entry name" value="RRM DOMAIN-CONTAINING PROTEIN"/>
    <property type="match status" value="1"/>
</dbReference>
<dbReference type="Gene3D" id="3.30.70.330">
    <property type="match status" value="3"/>
</dbReference>
<evidence type="ECO:0000256" key="3">
    <source>
        <dbReference type="SAM" id="MobiDB-lite"/>
    </source>
</evidence>
<feature type="compositionally biased region" description="Basic and acidic residues" evidence="3">
    <location>
        <begin position="338"/>
        <end position="347"/>
    </location>
</feature>